<feature type="transmembrane region" description="Helical" evidence="1">
    <location>
        <begin position="12"/>
        <end position="37"/>
    </location>
</feature>
<evidence type="ECO:0000313" key="3">
    <source>
        <dbReference type="Proteomes" id="UP001515100"/>
    </source>
</evidence>
<dbReference type="OrthoDB" id="3266379at2"/>
<name>A0A641ARR7_9ACTN</name>
<gene>
    <name evidence="2" type="ORF">ESP62_004080</name>
</gene>
<evidence type="ECO:0000313" key="2">
    <source>
        <dbReference type="EMBL" id="KAA1380372.1"/>
    </source>
</evidence>
<comment type="similarity">
    <text evidence="1">Belongs to the SURF1 family.</text>
</comment>
<sequence length="252" mass="27463">MSDRPPFSPRAWLSPGLLGLHVLGIVAVVFCVLMGLWQMGVYDSRQHDEQADKREVPRVALTDLWTPDTPFTRVLNHRPVTIDGSFAPADDQIWVTPKEQDGREGAWLVAPLQVDGGDTMLVVRGWSASTDTFPPVPAGRVSIDAVLEPGEPAEAAAGAFDPADRTIGAVRLPTLINEMPYDLYSGFAVSTDASSAGGLDLVPPPQPGDVSWTVGLRNLAYALQWWVFGMFAAFMWWRMCTETIEASRAKVA</sequence>
<evidence type="ECO:0000256" key="1">
    <source>
        <dbReference type="RuleBase" id="RU363076"/>
    </source>
</evidence>
<protein>
    <recommendedName>
        <fullName evidence="1">SURF1-like protein</fullName>
    </recommendedName>
</protein>
<keyword evidence="3" id="KW-1185">Reference proteome</keyword>
<reference evidence="2" key="1">
    <citation type="submission" date="2019-09" db="EMBL/GenBank/DDBJ databases">
        <authorList>
            <person name="Li J."/>
        </authorList>
    </citation>
    <scope>NUCLEOTIDE SEQUENCE [LARGE SCALE GENOMIC DNA]</scope>
    <source>
        <strain evidence="2">NRBC 14897</strain>
    </source>
</reference>
<proteinExistence type="inferred from homology"/>
<comment type="caution">
    <text evidence="1">Lacks conserved residue(s) required for the propagation of feature annotation.</text>
</comment>
<keyword evidence="1" id="KW-0472">Membrane</keyword>
<accession>A0A641ARR7</accession>
<comment type="subcellular location">
    <subcellularLocation>
        <location evidence="1">Cell membrane</location>
        <topology evidence="1">Multi-pass membrane protein</topology>
    </subcellularLocation>
</comment>
<dbReference type="InterPro" id="IPR002994">
    <property type="entry name" value="Surf1/Shy1"/>
</dbReference>
<dbReference type="Proteomes" id="UP001515100">
    <property type="component" value="Unassembled WGS sequence"/>
</dbReference>
<dbReference type="CDD" id="cd06662">
    <property type="entry name" value="SURF1"/>
    <property type="match status" value="1"/>
</dbReference>
<dbReference type="Pfam" id="PF02104">
    <property type="entry name" value="SURF1"/>
    <property type="match status" value="1"/>
</dbReference>
<organism evidence="2 3">
    <name type="scientific">Aeromicrobium fastidiosum</name>
    <dbReference type="NCBI Taxonomy" id="52699"/>
    <lineage>
        <taxon>Bacteria</taxon>
        <taxon>Bacillati</taxon>
        <taxon>Actinomycetota</taxon>
        <taxon>Actinomycetes</taxon>
        <taxon>Propionibacteriales</taxon>
        <taxon>Nocardioidaceae</taxon>
        <taxon>Aeromicrobium</taxon>
    </lineage>
</organism>
<dbReference type="AlphaFoldDB" id="A0A641ARR7"/>
<keyword evidence="1" id="KW-0812">Transmembrane</keyword>
<dbReference type="GO" id="GO:0005886">
    <property type="term" value="C:plasma membrane"/>
    <property type="evidence" value="ECO:0007669"/>
    <property type="project" value="UniProtKB-SubCell"/>
</dbReference>
<dbReference type="PROSITE" id="PS50895">
    <property type="entry name" value="SURF1"/>
    <property type="match status" value="1"/>
</dbReference>
<keyword evidence="1" id="KW-1003">Cell membrane</keyword>
<comment type="caution">
    <text evidence="2">The sequence shown here is derived from an EMBL/GenBank/DDBJ whole genome shotgun (WGS) entry which is preliminary data.</text>
</comment>
<dbReference type="EMBL" id="SDPP02000001">
    <property type="protein sequence ID" value="KAA1380372.1"/>
    <property type="molecule type" value="Genomic_DNA"/>
</dbReference>
<dbReference type="RefSeq" id="WP_129180769.1">
    <property type="nucleotide sequence ID" value="NZ_JAGIOG010000001.1"/>
</dbReference>
<keyword evidence="1" id="KW-1133">Transmembrane helix</keyword>